<name>A0AAD6ZHU2_9AGAR</name>
<accession>A0AAD6ZHU2</accession>
<feature type="compositionally biased region" description="Polar residues" evidence="1">
    <location>
        <begin position="31"/>
        <end position="55"/>
    </location>
</feature>
<keyword evidence="3" id="KW-1185">Reference proteome</keyword>
<comment type="caution">
    <text evidence="2">The sequence shown here is derived from an EMBL/GenBank/DDBJ whole genome shotgun (WGS) entry which is preliminary data.</text>
</comment>
<evidence type="ECO:0000256" key="1">
    <source>
        <dbReference type="SAM" id="MobiDB-lite"/>
    </source>
</evidence>
<dbReference type="Proteomes" id="UP001218218">
    <property type="component" value="Unassembled WGS sequence"/>
</dbReference>
<dbReference type="AlphaFoldDB" id="A0AAD6ZHU2"/>
<dbReference type="EMBL" id="JARIHO010000047">
    <property type="protein sequence ID" value="KAJ7323172.1"/>
    <property type="molecule type" value="Genomic_DNA"/>
</dbReference>
<proteinExistence type="predicted"/>
<feature type="region of interest" description="Disordered" evidence="1">
    <location>
        <begin position="160"/>
        <end position="187"/>
    </location>
</feature>
<sequence>MREGGGRDSNIVDKQGRRGTERSEGFDESSGIASSGLTIPQRQPSRPSGCASGQVNRPGGMATQALGFVEPSAPEGTGRGVDACAGAISLDGLGTVSRVPLAGEVVEHAYTANAAPATQIPAVVRPCSYPACTTICAPSSAARSIVEYVAMLDTQIDAHSFPEKNESGADGSGREGVRPRWMDGERW</sequence>
<feature type="compositionally biased region" description="Basic and acidic residues" evidence="1">
    <location>
        <begin position="1"/>
        <end position="25"/>
    </location>
</feature>
<gene>
    <name evidence="2" type="ORF">DFH08DRAFT_349471</name>
</gene>
<feature type="region of interest" description="Disordered" evidence="1">
    <location>
        <begin position="1"/>
        <end position="57"/>
    </location>
</feature>
<reference evidence="2" key="1">
    <citation type="submission" date="2023-03" db="EMBL/GenBank/DDBJ databases">
        <title>Massive genome expansion in bonnet fungi (Mycena s.s.) driven by repeated elements and novel gene families across ecological guilds.</title>
        <authorList>
            <consortium name="Lawrence Berkeley National Laboratory"/>
            <person name="Harder C.B."/>
            <person name="Miyauchi S."/>
            <person name="Viragh M."/>
            <person name="Kuo A."/>
            <person name="Thoen E."/>
            <person name="Andreopoulos B."/>
            <person name="Lu D."/>
            <person name="Skrede I."/>
            <person name="Drula E."/>
            <person name="Henrissat B."/>
            <person name="Morin E."/>
            <person name="Kohler A."/>
            <person name="Barry K."/>
            <person name="LaButti K."/>
            <person name="Morin E."/>
            <person name="Salamov A."/>
            <person name="Lipzen A."/>
            <person name="Mereny Z."/>
            <person name="Hegedus B."/>
            <person name="Baldrian P."/>
            <person name="Stursova M."/>
            <person name="Weitz H."/>
            <person name="Taylor A."/>
            <person name="Grigoriev I.V."/>
            <person name="Nagy L.G."/>
            <person name="Martin F."/>
            <person name="Kauserud H."/>
        </authorList>
    </citation>
    <scope>NUCLEOTIDE SEQUENCE</scope>
    <source>
        <strain evidence="2">CBHHK002</strain>
    </source>
</reference>
<evidence type="ECO:0000313" key="2">
    <source>
        <dbReference type="EMBL" id="KAJ7323172.1"/>
    </source>
</evidence>
<organism evidence="2 3">
    <name type="scientific">Mycena albidolilacea</name>
    <dbReference type="NCBI Taxonomy" id="1033008"/>
    <lineage>
        <taxon>Eukaryota</taxon>
        <taxon>Fungi</taxon>
        <taxon>Dikarya</taxon>
        <taxon>Basidiomycota</taxon>
        <taxon>Agaricomycotina</taxon>
        <taxon>Agaricomycetes</taxon>
        <taxon>Agaricomycetidae</taxon>
        <taxon>Agaricales</taxon>
        <taxon>Marasmiineae</taxon>
        <taxon>Mycenaceae</taxon>
        <taxon>Mycena</taxon>
    </lineage>
</organism>
<protein>
    <submittedName>
        <fullName evidence="2">Uncharacterized protein</fullName>
    </submittedName>
</protein>
<evidence type="ECO:0000313" key="3">
    <source>
        <dbReference type="Proteomes" id="UP001218218"/>
    </source>
</evidence>